<evidence type="ECO:0000313" key="2">
    <source>
        <dbReference type="EMBL" id="KAK3294496.1"/>
    </source>
</evidence>
<keyword evidence="3" id="KW-1185">Reference proteome</keyword>
<accession>A0AAE0LQU1</accession>
<dbReference type="GeneID" id="87841054"/>
<reference evidence="2" key="2">
    <citation type="submission" date="2023-06" db="EMBL/GenBank/DDBJ databases">
        <authorList>
            <consortium name="Lawrence Berkeley National Laboratory"/>
            <person name="Haridas S."/>
            <person name="Hensen N."/>
            <person name="Bonometti L."/>
            <person name="Westerberg I."/>
            <person name="Brannstrom I.O."/>
            <person name="Guillou S."/>
            <person name="Cros-Aarteil S."/>
            <person name="Calhoun S."/>
            <person name="Kuo A."/>
            <person name="Mondo S."/>
            <person name="Pangilinan J."/>
            <person name="Riley R."/>
            <person name="Labutti K."/>
            <person name="Andreopoulos B."/>
            <person name="Lipzen A."/>
            <person name="Chen C."/>
            <person name="Yanf M."/>
            <person name="Daum C."/>
            <person name="Ng V."/>
            <person name="Clum A."/>
            <person name="Steindorff A."/>
            <person name="Ohm R."/>
            <person name="Martin F."/>
            <person name="Silar P."/>
            <person name="Natvig D."/>
            <person name="Lalanne C."/>
            <person name="Gautier V."/>
            <person name="Ament-Velasquez S.L."/>
            <person name="Kruys A."/>
            <person name="Hutchinson M.I."/>
            <person name="Powell A.J."/>
            <person name="Barry K."/>
            <person name="Miller A.N."/>
            <person name="Grigoriev I.V."/>
            <person name="Debuchy R."/>
            <person name="Gladieux P."/>
            <person name="Thoren M.H."/>
            <person name="Johannesson H."/>
        </authorList>
    </citation>
    <scope>NUCLEOTIDE SEQUENCE</scope>
    <source>
        <strain evidence="2">CBS 168.71</strain>
    </source>
</reference>
<evidence type="ECO:0000313" key="3">
    <source>
        <dbReference type="Proteomes" id="UP001278766"/>
    </source>
</evidence>
<keyword evidence="1" id="KW-0472">Membrane</keyword>
<dbReference type="AlphaFoldDB" id="A0AAE0LQU1"/>
<dbReference type="RefSeq" id="XP_062658010.1">
    <property type="nucleotide sequence ID" value="XM_062804106.1"/>
</dbReference>
<dbReference type="EMBL" id="JAUEPN010000005">
    <property type="protein sequence ID" value="KAK3294496.1"/>
    <property type="molecule type" value="Genomic_DNA"/>
</dbReference>
<reference evidence="2" key="1">
    <citation type="journal article" date="2023" name="Mol. Phylogenet. Evol.">
        <title>Genome-scale phylogeny and comparative genomics of the fungal order Sordariales.</title>
        <authorList>
            <person name="Hensen N."/>
            <person name="Bonometti L."/>
            <person name="Westerberg I."/>
            <person name="Brannstrom I.O."/>
            <person name="Guillou S."/>
            <person name="Cros-Aarteil S."/>
            <person name="Calhoun S."/>
            <person name="Haridas S."/>
            <person name="Kuo A."/>
            <person name="Mondo S."/>
            <person name="Pangilinan J."/>
            <person name="Riley R."/>
            <person name="LaButti K."/>
            <person name="Andreopoulos B."/>
            <person name="Lipzen A."/>
            <person name="Chen C."/>
            <person name="Yan M."/>
            <person name="Daum C."/>
            <person name="Ng V."/>
            <person name="Clum A."/>
            <person name="Steindorff A."/>
            <person name="Ohm R.A."/>
            <person name="Martin F."/>
            <person name="Silar P."/>
            <person name="Natvig D.O."/>
            <person name="Lalanne C."/>
            <person name="Gautier V."/>
            <person name="Ament-Velasquez S.L."/>
            <person name="Kruys A."/>
            <person name="Hutchinson M.I."/>
            <person name="Powell A.J."/>
            <person name="Barry K."/>
            <person name="Miller A.N."/>
            <person name="Grigoriev I.V."/>
            <person name="Debuchy R."/>
            <person name="Gladieux P."/>
            <person name="Hiltunen Thoren M."/>
            <person name="Johannesson H."/>
        </authorList>
    </citation>
    <scope>NUCLEOTIDE SEQUENCE</scope>
    <source>
        <strain evidence="2">CBS 168.71</strain>
    </source>
</reference>
<dbReference type="Proteomes" id="UP001278766">
    <property type="component" value="Unassembled WGS sequence"/>
</dbReference>
<proteinExistence type="predicted"/>
<feature type="transmembrane region" description="Helical" evidence="1">
    <location>
        <begin position="51"/>
        <end position="69"/>
    </location>
</feature>
<comment type="caution">
    <text evidence="2">The sequence shown here is derived from an EMBL/GenBank/DDBJ whole genome shotgun (WGS) entry which is preliminary data.</text>
</comment>
<sequence>MPNSEKRCRQGKMVSRATKGIELNRVFSVFTVVTVILRPISFLAIDLPASYYLLPAPYIGCFLGVYQLCQRHVKEVRRRSHQ</sequence>
<name>A0AAE0LQU1_9PEZI</name>
<evidence type="ECO:0000256" key="1">
    <source>
        <dbReference type="SAM" id="Phobius"/>
    </source>
</evidence>
<organism evidence="2 3">
    <name type="scientific">Chaetomium fimeti</name>
    <dbReference type="NCBI Taxonomy" id="1854472"/>
    <lineage>
        <taxon>Eukaryota</taxon>
        <taxon>Fungi</taxon>
        <taxon>Dikarya</taxon>
        <taxon>Ascomycota</taxon>
        <taxon>Pezizomycotina</taxon>
        <taxon>Sordariomycetes</taxon>
        <taxon>Sordariomycetidae</taxon>
        <taxon>Sordariales</taxon>
        <taxon>Chaetomiaceae</taxon>
        <taxon>Chaetomium</taxon>
    </lineage>
</organism>
<feature type="transmembrane region" description="Helical" evidence="1">
    <location>
        <begin position="26"/>
        <end position="45"/>
    </location>
</feature>
<gene>
    <name evidence="2" type="ORF">B0H64DRAFT_400865</name>
</gene>
<keyword evidence="1" id="KW-0812">Transmembrane</keyword>
<keyword evidence="1" id="KW-1133">Transmembrane helix</keyword>
<protein>
    <submittedName>
        <fullName evidence="2">Uncharacterized protein</fullName>
    </submittedName>
</protein>